<dbReference type="GeneID" id="91284388"/>
<protein>
    <submittedName>
        <fullName evidence="1">Uncharacterized protein</fullName>
    </submittedName>
</protein>
<evidence type="ECO:0000313" key="2">
    <source>
        <dbReference type="Proteomes" id="UP000265765"/>
    </source>
</evidence>
<organism evidence="1 2">
    <name type="scientific">Streptomyces griseorubiginosus</name>
    <dbReference type="NCBI Taxonomy" id="67304"/>
    <lineage>
        <taxon>Bacteria</taxon>
        <taxon>Bacillati</taxon>
        <taxon>Actinomycetota</taxon>
        <taxon>Actinomycetes</taxon>
        <taxon>Kitasatosporales</taxon>
        <taxon>Streptomycetaceae</taxon>
        <taxon>Streptomyces</taxon>
    </lineage>
</organism>
<dbReference type="EMBL" id="CP032427">
    <property type="protein sequence ID" value="AYC41252.1"/>
    <property type="molecule type" value="Genomic_DNA"/>
</dbReference>
<dbReference type="AlphaFoldDB" id="A0AAI8L4H7"/>
<dbReference type="RefSeq" id="WP_120052293.1">
    <property type="nucleotide sequence ID" value="NZ_CP032427.1"/>
</dbReference>
<accession>A0AAI8L4H7</accession>
<dbReference type="KEGG" id="sge:DWG14_05534"/>
<evidence type="ECO:0000313" key="1">
    <source>
        <dbReference type="EMBL" id="AYC41252.1"/>
    </source>
</evidence>
<dbReference type="Proteomes" id="UP000265765">
    <property type="component" value="Chromosome"/>
</dbReference>
<dbReference type="InterPro" id="IPR036280">
    <property type="entry name" value="Multihaem_cyt_sf"/>
</dbReference>
<reference evidence="1 2" key="1">
    <citation type="submission" date="2018-09" db="EMBL/GenBank/DDBJ databases">
        <title>Production of Trimethoprim by Streptomyces sp. 3E-1.</title>
        <authorList>
            <person name="Kang H.J."/>
            <person name="Kim S.B."/>
        </authorList>
    </citation>
    <scope>NUCLEOTIDE SEQUENCE [LARGE SCALE GENOMIC DNA]</scope>
    <source>
        <strain evidence="1 2">3E-1</strain>
    </source>
</reference>
<sequence length="66" mass="6670">MTGPAQAPQSLTRLCPNCHGFATAAITSGLGRDHRGHLPTITVDCPTCHGHGTTPLPAAQLAGGRA</sequence>
<name>A0AAI8L4H7_9ACTN</name>
<proteinExistence type="predicted"/>
<gene>
    <name evidence="1" type="ORF">DWG14_05534</name>
</gene>
<dbReference type="SUPFAM" id="SSF48695">
    <property type="entry name" value="Multiheme cytochromes"/>
    <property type="match status" value="1"/>
</dbReference>